<proteinExistence type="predicted"/>
<organism evidence="1 2">
    <name type="scientific">Carya illinoinensis</name>
    <name type="common">Pecan</name>
    <dbReference type="NCBI Taxonomy" id="32201"/>
    <lineage>
        <taxon>Eukaryota</taxon>
        <taxon>Viridiplantae</taxon>
        <taxon>Streptophyta</taxon>
        <taxon>Embryophyta</taxon>
        <taxon>Tracheophyta</taxon>
        <taxon>Spermatophyta</taxon>
        <taxon>Magnoliopsida</taxon>
        <taxon>eudicotyledons</taxon>
        <taxon>Gunneridae</taxon>
        <taxon>Pentapetalae</taxon>
        <taxon>rosids</taxon>
        <taxon>fabids</taxon>
        <taxon>Fagales</taxon>
        <taxon>Juglandaceae</taxon>
        <taxon>Carya</taxon>
    </lineage>
</organism>
<dbReference type="Proteomes" id="UP000811609">
    <property type="component" value="Chromosome 1"/>
</dbReference>
<reference evidence="1" key="1">
    <citation type="submission" date="2020-12" db="EMBL/GenBank/DDBJ databases">
        <title>WGS assembly of Carya illinoinensis cv. Pawnee.</title>
        <authorList>
            <person name="Platts A."/>
            <person name="Shu S."/>
            <person name="Wright S."/>
            <person name="Barry K."/>
            <person name="Edger P."/>
            <person name="Pires J.C."/>
            <person name="Schmutz J."/>
        </authorList>
    </citation>
    <scope>NUCLEOTIDE SEQUENCE</scope>
    <source>
        <tissue evidence="1">Leaf</tissue>
    </source>
</reference>
<keyword evidence="2" id="KW-1185">Reference proteome</keyword>
<evidence type="ECO:0000313" key="2">
    <source>
        <dbReference type="Proteomes" id="UP000811609"/>
    </source>
</evidence>
<sequence length="84" mass="9056">MGSRQSKINFTGVGWGAVSTTMPTPQIGSRAGCRGGSTSPCTMLVAPLLLPLQIIRILHLSIYLSTKIWFIAKGKKNTLQMPLL</sequence>
<accession>A0A8T1RG80</accession>
<evidence type="ECO:0000313" key="1">
    <source>
        <dbReference type="EMBL" id="KAG6666028.1"/>
    </source>
</evidence>
<dbReference type="EMBL" id="CM031809">
    <property type="protein sequence ID" value="KAG6666028.1"/>
    <property type="molecule type" value="Genomic_DNA"/>
</dbReference>
<protein>
    <submittedName>
        <fullName evidence="1">Uncharacterized protein</fullName>
    </submittedName>
</protein>
<name>A0A8T1RG80_CARIL</name>
<comment type="caution">
    <text evidence="1">The sequence shown here is derived from an EMBL/GenBank/DDBJ whole genome shotgun (WGS) entry which is preliminary data.</text>
</comment>
<dbReference type="AlphaFoldDB" id="A0A8T1RG80"/>
<gene>
    <name evidence="1" type="ORF">CIPAW_01G002100</name>
</gene>